<keyword evidence="5" id="KW-0812">Transmembrane</keyword>
<dbReference type="GO" id="GO:0016020">
    <property type="term" value="C:membrane"/>
    <property type="evidence" value="ECO:0007669"/>
    <property type="project" value="TreeGrafter"/>
</dbReference>
<dbReference type="InterPro" id="IPR050668">
    <property type="entry name" value="Cytochrome_b5"/>
</dbReference>
<gene>
    <name evidence="7" type="ORF">UFOPK1603_00609</name>
    <name evidence="8" type="ORF">UFOPK1711_01096</name>
    <name evidence="9" type="ORF">UFOPK2143_01177</name>
    <name evidence="10" type="ORF">UFOPK2350_01030</name>
</gene>
<dbReference type="GO" id="GO:0020037">
    <property type="term" value="F:heme binding"/>
    <property type="evidence" value="ECO:0007669"/>
    <property type="project" value="InterPro"/>
</dbReference>
<keyword evidence="1" id="KW-0349">Heme</keyword>
<dbReference type="Gene3D" id="3.10.120.10">
    <property type="entry name" value="Cytochrome b5-like heme/steroid binding domain"/>
    <property type="match status" value="1"/>
</dbReference>
<dbReference type="PROSITE" id="PS00191">
    <property type="entry name" value="CYTOCHROME_B5_1"/>
    <property type="match status" value="1"/>
</dbReference>
<dbReference type="InterPro" id="IPR019251">
    <property type="entry name" value="DUF2231_TM"/>
</dbReference>
<feature type="transmembrane region" description="Helical" evidence="5">
    <location>
        <begin position="73"/>
        <end position="99"/>
    </location>
</feature>
<feature type="transmembrane region" description="Helical" evidence="5">
    <location>
        <begin position="141"/>
        <end position="159"/>
    </location>
</feature>
<dbReference type="EMBL" id="CAEZTR010000062">
    <property type="protein sequence ID" value="CAB4579894.1"/>
    <property type="molecule type" value="Genomic_DNA"/>
</dbReference>
<keyword evidence="5" id="KW-1133">Transmembrane helix</keyword>
<dbReference type="PANTHER" id="PTHR19359:SF95">
    <property type="entry name" value="CYTOCHROME B5 TYPE B"/>
    <property type="match status" value="1"/>
</dbReference>
<comment type="similarity">
    <text evidence="4">Belongs to the cytochrome b5 family.</text>
</comment>
<feature type="domain" description="Cytochrome b5 heme-binding" evidence="6">
    <location>
        <begin position="184"/>
        <end position="261"/>
    </location>
</feature>
<dbReference type="AlphaFoldDB" id="A0A6J6DC70"/>
<evidence type="ECO:0000256" key="2">
    <source>
        <dbReference type="ARBA" id="ARBA00022723"/>
    </source>
</evidence>
<dbReference type="PANTHER" id="PTHR19359">
    <property type="entry name" value="CYTOCHROME B5"/>
    <property type="match status" value="1"/>
</dbReference>
<reference evidence="7" key="1">
    <citation type="submission" date="2020-05" db="EMBL/GenBank/DDBJ databases">
        <authorList>
            <person name="Chiriac C."/>
            <person name="Salcher M."/>
            <person name="Ghai R."/>
            <person name="Kavagutti S V."/>
        </authorList>
    </citation>
    <scope>NUCLEOTIDE SEQUENCE</scope>
</reference>
<dbReference type="SMART" id="SM01117">
    <property type="entry name" value="Cyt-b5"/>
    <property type="match status" value="1"/>
</dbReference>
<dbReference type="EMBL" id="CAEZXE010000084">
    <property type="protein sequence ID" value="CAB4681189.1"/>
    <property type="molecule type" value="Genomic_DNA"/>
</dbReference>
<feature type="transmembrane region" description="Helical" evidence="5">
    <location>
        <begin position="111"/>
        <end position="129"/>
    </location>
</feature>
<dbReference type="EMBL" id="CAEZVV010000079">
    <property type="protein sequence ID" value="CAB4649245.1"/>
    <property type="molecule type" value="Genomic_DNA"/>
</dbReference>
<evidence type="ECO:0000256" key="4">
    <source>
        <dbReference type="ARBA" id="ARBA00038168"/>
    </source>
</evidence>
<dbReference type="GO" id="GO:0046872">
    <property type="term" value="F:metal ion binding"/>
    <property type="evidence" value="ECO:0007669"/>
    <property type="project" value="UniProtKB-KW"/>
</dbReference>
<dbReference type="PROSITE" id="PS50255">
    <property type="entry name" value="CYTOCHROME_B5_2"/>
    <property type="match status" value="1"/>
</dbReference>
<keyword evidence="3" id="KW-0408">Iron</keyword>
<sequence>MSPRIRNFLIIALCGVIPIFVAMQLPSDLWAEIGDLPAHPLIVHFAVVMLPVVALWTLFAIAKPTVLEKTFPYLFALSVVSTLSVIAAKSSGISLSAAVGLPDEHAEAGDRLVVVAVALSAVILLLAGVSKFWPKRIAMRGISVVAVLVAVVVLPMTYITGHSGAEATWKDAYAQAKEPISDGVSRVTMAEVQQRSSREDCWSVVDGNVYDLTSFIQRHPAGANDIVEMCGKDASENFLGQHEGQGEPEMWLGTLKVGVLSN</sequence>
<evidence type="ECO:0000313" key="9">
    <source>
        <dbReference type="EMBL" id="CAB4649245.1"/>
    </source>
</evidence>
<dbReference type="Pfam" id="PF09990">
    <property type="entry name" value="DUF2231"/>
    <property type="match status" value="1"/>
</dbReference>
<evidence type="ECO:0000313" key="7">
    <source>
        <dbReference type="EMBL" id="CAB4561610.1"/>
    </source>
</evidence>
<dbReference type="EMBL" id="CAEZTG010000042">
    <property type="protein sequence ID" value="CAB4561610.1"/>
    <property type="molecule type" value="Genomic_DNA"/>
</dbReference>
<evidence type="ECO:0000256" key="1">
    <source>
        <dbReference type="ARBA" id="ARBA00022617"/>
    </source>
</evidence>
<name>A0A6J6DC70_9ZZZZ</name>
<dbReference type="Pfam" id="PF00173">
    <property type="entry name" value="Cyt-b5"/>
    <property type="match status" value="1"/>
</dbReference>
<proteinExistence type="inferred from homology"/>
<evidence type="ECO:0000256" key="5">
    <source>
        <dbReference type="SAM" id="Phobius"/>
    </source>
</evidence>
<organism evidence="7">
    <name type="scientific">freshwater metagenome</name>
    <dbReference type="NCBI Taxonomy" id="449393"/>
    <lineage>
        <taxon>unclassified sequences</taxon>
        <taxon>metagenomes</taxon>
        <taxon>ecological metagenomes</taxon>
    </lineage>
</organism>
<evidence type="ECO:0000313" key="8">
    <source>
        <dbReference type="EMBL" id="CAB4579894.1"/>
    </source>
</evidence>
<protein>
    <submittedName>
        <fullName evidence="7">Unannotated protein</fullName>
    </submittedName>
</protein>
<evidence type="ECO:0000259" key="6">
    <source>
        <dbReference type="PROSITE" id="PS50255"/>
    </source>
</evidence>
<keyword evidence="5" id="KW-0472">Membrane</keyword>
<dbReference type="InterPro" id="IPR036400">
    <property type="entry name" value="Cyt_B5-like_heme/steroid_sf"/>
</dbReference>
<evidence type="ECO:0000313" key="10">
    <source>
        <dbReference type="EMBL" id="CAB4681189.1"/>
    </source>
</evidence>
<feature type="transmembrane region" description="Helical" evidence="5">
    <location>
        <begin position="41"/>
        <end position="61"/>
    </location>
</feature>
<accession>A0A6J6DC70</accession>
<keyword evidence="2" id="KW-0479">Metal-binding</keyword>
<dbReference type="InterPro" id="IPR018506">
    <property type="entry name" value="Cyt_B5_heme-BS"/>
</dbReference>
<dbReference type="SUPFAM" id="SSF55856">
    <property type="entry name" value="Cytochrome b5-like heme/steroid binding domain"/>
    <property type="match status" value="1"/>
</dbReference>
<evidence type="ECO:0000256" key="3">
    <source>
        <dbReference type="ARBA" id="ARBA00023004"/>
    </source>
</evidence>
<dbReference type="InterPro" id="IPR001199">
    <property type="entry name" value="Cyt_B5-like_heme/steroid-bd"/>
</dbReference>